<dbReference type="PROSITE" id="PS50164">
    <property type="entry name" value="GIY_YIG"/>
    <property type="match status" value="1"/>
</dbReference>
<reference evidence="15 16" key="1">
    <citation type="submission" date="2023-07" db="EMBL/GenBank/DDBJ databases">
        <title>Sorghum-associated microbial communities from plants grown in Nebraska, USA.</title>
        <authorList>
            <person name="Schachtman D."/>
        </authorList>
    </citation>
    <scope>NUCLEOTIDE SEQUENCE [LARGE SCALE GENOMIC DNA]</scope>
    <source>
        <strain evidence="15 16">BE190</strain>
    </source>
</reference>
<organism evidence="15 16">
    <name type="scientific">Cellvibrio fibrivorans</name>
    <dbReference type="NCBI Taxonomy" id="126350"/>
    <lineage>
        <taxon>Bacteria</taxon>
        <taxon>Pseudomonadati</taxon>
        <taxon>Pseudomonadota</taxon>
        <taxon>Gammaproteobacteria</taxon>
        <taxon>Cellvibrionales</taxon>
        <taxon>Cellvibrionaceae</taxon>
        <taxon>Cellvibrio</taxon>
    </lineage>
</organism>
<name>A0ABU1UZC8_9GAMM</name>
<keyword evidence="5" id="KW-0378">Hydrolase</keyword>
<feature type="domain" description="GIY-YIG" evidence="14">
    <location>
        <begin position="202"/>
        <end position="280"/>
    </location>
</feature>
<gene>
    <name evidence="15" type="ORF">J2X05_002583</name>
</gene>
<dbReference type="SMART" id="SM00465">
    <property type="entry name" value="GIYc"/>
    <property type="match status" value="1"/>
</dbReference>
<dbReference type="InterPro" id="IPR035901">
    <property type="entry name" value="GIY-YIG_endonuc_sf"/>
</dbReference>
<keyword evidence="9" id="KW-0742">SOS response</keyword>
<dbReference type="InterPro" id="IPR050066">
    <property type="entry name" value="UvrABC_protein_C"/>
</dbReference>
<evidence type="ECO:0000256" key="3">
    <source>
        <dbReference type="ARBA" id="ARBA00022763"/>
    </source>
</evidence>
<dbReference type="InterPro" id="IPR036397">
    <property type="entry name" value="RNaseH_sf"/>
</dbReference>
<keyword evidence="8" id="KW-0234">DNA repair</keyword>
<keyword evidence="2" id="KW-0540">Nuclease</keyword>
<evidence type="ECO:0000256" key="11">
    <source>
        <dbReference type="ARBA" id="ARBA00042138"/>
    </source>
</evidence>
<evidence type="ECO:0000256" key="5">
    <source>
        <dbReference type="ARBA" id="ARBA00022801"/>
    </source>
</evidence>
<proteinExistence type="predicted"/>
<evidence type="ECO:0000313" key="16">
    <source>
        <dbReference type="Proteomes" id="UP001253595"/>
    </source>
</evidence>
<protein>
    <recommendedName>
        <fullName evidence="10">Excinuclease cho</fullName>
        <ecNumber evidence="1">2.7.7.7</ecNumber>
    </recommendedName>
    <alternativeName>
        <fullName evidence="12">Endonuclease cho</fullName>
    </alternativeName>
    <alternativeName>
        <fullName evidence="11">UvrC homolog protein</fullName>
    </alternativeName>
</protein>
<keyword evidence="3" id="KW-0227">DNA damage</keyword>
<dbReference type="InterPro" id="IPR000305">
    <property type="entry name" value="GIY-YIG_endonuc"/>
</dbReference>
<keyword evidence="4" id="KW-0228">DNA excision</keyword>
<dbReference type="Pfam" id="PF00929">
    <property type="entry name" value="RNase_T"/>
    <property type="match status" value="1"/>
</dbReference>
<comment type="catalytic activity">
    <reaction evidence="13">
        <text>DNA(n) + a 2'-deoxyribonucleoside 5'-triphosphate = DNA(n+1) + diphosphate</text>
        <dbReference type="Rhea" id="RHEA:22508"/>
        <dbReference type="Rhea" id="RHEA-COMP:17339"/>
        <dbReference type="Rhea" id="RHEA-COMP:17340"/>
        <dbReference type="ChEBI" id="CHEBI:33019"/>
        <dbReference type="ChEBI" id="CHEBI:61560"/>
        <dbReference type="ChEBI" id="CHEBI:173112"/>
        <dbReference type="EC" id="2.7.7.7"/>
    </reaction>
</comment>
<dbReference type="PANTHER" id="PTHR30562:SF10">
    <property type="entry name" value="EXCINUCLEASE CHO"/>
    <property type="match status" value="1"/>
</dbReference>
<dbReference type="SUPFAM" id="SSF82771">
    <property type="entry name" value="GIY-YIG endonuclease"/>
    <property type="match status" value="1"/>
</dbReference>
<keyword evidence="15" id="KW-0548">Nucleotidyltransferase</keyword>
<dbReference type="InterPro" id="IPR013520">
    <property type="entry name" value="Ribonucl_H"/>
</dbReference>
<evidence type="ECO:0000259" key="14">
    <source>
        <dbReference type="PROSITE" id="PS50164"/>
    </source>
</evidence>
<dbReference type="InterPro" id="IPR006054">
    <property type="entry name" value="DnaQ"/>
</dbReference>
<evidence type="ECO:0000256" key="1">
    <source>
        <dbReference type="ARBA" id="ARBA00012417"/>
    </source>
</evidence>
<dbReference type="CDD" id="cd10434">
    <property type="entry name" value="GIY-YIG_UvrC_Cho"/>
    <property type="match status" value="1"/>
</dbReference>
<comment type="caution">
    <text evidence="15">The sequence shown here is derived from an EMBL/GenBank/DDBJ whole genome shotgun (WGS) entry which is preliminary data.</text>
</comment>
<keyword evidence="6" id="KW-0269">Exonuclease</keyword>
<evidence type="ECO:0000256" key="8">
    <source>
        <dbReference type="ARBA" id="ARBA00023204"/>
    </source>
</evidence>
<dbReference type="GO" id="GO:0003887">
    <property type="term" value="F:DNA-directed DNA polymerase activity"/>
    <property type="evidence" value="ECO:0007669"/>
    <property type="project" value="UniProtKB-EC"/>
</dbReference>
<dbReference type="PANTHER" id="PTHR30562">
    <property type="entry name" value="UVRC/OXIDOREDUCTASE"/>
    <property type="match status" value="1"/>
</dbReference>
<dbReference type="SMART" id="SM00479">
    <property type="entry name" value="EXOIII"/>
    <property type="match status" value="1"/>
</dbReference>
<dbReference type="EMBL" id="JAVDVX010000004">
    <property type="protein sequence ID" value="MDR7090559.1"/>
    <property type="molecule type" value="Genomic_DNA"/>
</dbReference>
<accession>A0ABU1UZC8</accession>
<evidence type="ECO:0000256" key="7">
    <source>
        <dbReference type="ARBA" id="ARBA00022881"/>
    </source>
</evidence>
<dbReference type="Gene3D" id="3.30.420.10">
    <property type="entry name" value="Ribonuclease H-like superfamily/Ribonuclease H"/>
    <property type="match status" value="1"/>
</dbReference>
<dbReference type="Pfam" id="PF01541">
    <property type="entry name" value="GIY-YIG"/>
    <property type="match status" value="1"/>
</dbReference>
<evidence type="ECO:0000256" key="10">
    <source>
        <dbReference type="ARBA" id="ARBA00040756"/>
    </source>
</evidence>
<dbReference type="SUPFAM" id="SSF53098">
    <property type="entry name" value="Ribonuclease H-like"/>
    <property type="match status" value="1"/>
</dbReference>
<dbReference type="CDD" id="cd06127">
    <property type="entry name" value="DEDDh"/>
    <property type="match status" value="1"/>
</dbReference>
<dbReference type="RefSeq" id="WP_310072968.1">
    <property type="nucleotide sequence ID" value="NZ_JAVDVX010000004.1"/>
</dbReference>
<dbReference type="EC" id="2.7.7.7" evidence="1"/>
<evidence type="ECO:0000256" key="6">
    <source>
        <dbReference type="ARBA" id="ARBA00022839"/>
    </source>
</evidence>
<evidence type="ECO:0000256" key="13">
    <source>
        <dbReference type="ARBA" id="ARBA00049244"/>
    </source>
</evidence>
<dbReference type="Gene3D" id="3.40.1440.10">
    <property type="entry name" value="GIY-YIG endonuclease"/>
    <property type="match status" value="1"/>
</dbReference>
<sequence>MLKYIPVPCVIVDVETTGGNVTYDRITEIGIVEVSENGITEWSTFINPRVPIPKGIQQITGITNEMVALAPYFEQVAKEILLRLQGKLFIAHNARFDYGFIRNEFARLAYSFKAKLMCTLRLSRHLYAGHSGHSLEKIIARHQIAVTHRHRSLDDAKTTYRFLTIAEEEKGEELIRAAVKHQYRKESIPAGFDASIIDGLPNSPGVYYFWGENKELLYVGKSINIRKRVLSHFTADHKSSREMKICQQARNITFDKTSGELSALILESKKVKELQPLYNRRLRRVSNFYSIGLEETKDGLLTPKIFSVSEMPRSTKKLYGLFPSVKKAKEAIQSISDEHSLCYQVCGLEKPTNRACTSHQLKKCNGYCVGKQPALVHNVNLLQGFSALSLKTWPYEGPVALVEKTQEGESEHHLIVDNWCILGVAESAADYENILKGNPVPQIDKDIYRYLVATVFAKSSAVTLVVLSLDPHASYG</sequence>
<evidence type="ECO:0000256" key="12">
    <source>
        <dbReference type="ARBA" id="ARBA00042732"/>
    </source>
</evidence>
<keyword evidence="15" id="KW-0808">Transferase</keyword>
<dbReference type="InterPro" id="IPR047296">
    <property type="entry name" value="GIY-YIG_UvrC_Cho"/>
</dbReference>
<evidence type="ECO:0000256" key="2">
    <source>
        <dbReference type="ARBA" id="ARBA00022722"/>
    </source>
</evidence>
<keyword evidence="7" id="KW-0267">Excision nuclease</keyword>
<keyword evidence="16" id="KW-1185">Reference proteome</keyword>
<evidence type="ECO:0000256" key="4">
    <source>
        <dbReference type="ARBA" id="ARBA00022769"/>
    </source>
</evidence>
<evidence type="ECO:0000256" key="9">
    <source>
        <dbReference type="ARBA" id="ARBA00023236"/>
    </source>
</evidence>
<dbReference type="Proteomes" id="UP001253595">
    <property type="component" value="Unassembled WGS sequence"/>
</dbReference>
<dbReference type="NCBIfam" id="TIGR00573">
    <property type="entry name" value="dnaq"/>
    <property type="match status" value="1"/>
</dbReference>
<dbReference type="InterPro" id="IPR012337">
    <property type="entry name" value="RNaseH-like_sf"/>
</dbReference>
<evidence type="ECO:0000313" key="15">
    <source>
        <dbReference type="EMBL" id="MDR7090559.1"/>
    </source>
</evidence>